<evidence type="ECO:0000256" key="1">
    <source>
        <dbReference type="ARBA" id="ARBA00022729"/>
    </source>
</evidence>
<dbReference type="Gene3D" id="2.60.40.1220">
    <property type="match status" value="9"/>
</dbReference>
<comment type="caution">
    <text evidence="4">The sequence shown here is derived from an EMBL/GenBank/DDBJ whole genome shotgun (WGS) entry which is preliminary data.</text>
</comment>
<keyword evidence="1" id="KW-0732">Signal</keyword>
<sequence length="1311" mass="146251">MKNFHIYIIKPYFTKKILFSNIASDIKSMKNRHFIFNFHIYAYLFIFISIFMPGFSGQALALDEIGERELQAEKLSEVVVQIEEPEDAHEVIDHNARLPFVVKTKPLDAETDVSLNTQIRIIFNKPMDYLSINSSSIMVMDEVGSVVEGTISYDSSSYTATFTPRTIMSKNTLYSLFIPSYLIRDTEGNPLDRNLTLSFRTESKSEVTKIYENRKSPKVIKNYPDTSATDVALDTYVIVDFNLALLGSRITDTTIKLNDGARDIDGKTVYSDKERQLIFVPGKNLEYGKVYRVTLSSMQVESVHGFKMTENYSWTFSTKKPRDEAPPEVIATSPIDGSYDVSEQARISATFSEEMDPVSLNKYTLILSDGNQDISGKITYDKRTSKAAFFPLEKLKTGQKYTVLISNGAKDTAGNAMRSPREWTFTTRKPAVVVKPRIDKTYPADKEKDIKPDSKIFVYFNKVMNESTCNVFNIRLTGNSKTIAVSASFVKNGNFVTIVPLENFDFSTEYKVSISSRVTDIEGQKLEGDYSFSFTTMKKPDIVAPEIVRVTPEDGALNVALNTVISIRFSEPVLKNSIGASAVSVKNEKGMLVKGYTQYEDDQNLLTFIPESRFEYLTKYVITVTDGIKDFAGNRLKSSKIWTFSTLQAPDTTPPRVISCLPMKGERDIDIKTAIQVIFTEKLAEGTVSGKTFQLYDSNGAEVSAAVTYDQIMKRVTMTPRRDLEYGMIFKIVVSKQVSDLAGNYMNATYISDFGTVAAPDRTRPELCLTVPEAGAINVALNTPISALFTKHLDPLSVTARNVFLRNENERADVAAEIVYNDKKKLISIIPKDKLKFSTTYQVVVSRGVTDSAGNLFNSTVVFEFSTLDEPDRSAPEIKKSVPADASRGVAIDASICLWLTEKIKDSTATEKNITLSRVDGASFSDIFCKIAYNERDLKVIVTPISKLRYSSKYKLSARGLADSSGNSLKSAYNITFETENEPDHDPPEITDCFPPNGSKNVSTATPIYLRFSESLDTLTIGGDAFRLSAGPKSVGCEIIYQPDSCSVMIRPERSLDFDKMHTIEVSPEVSDHSSNKMGARFVSQFKTMEKPDFEKPKVKSVIPANASVAVAKNIQIQAVLTKKIKAATMNRFTFFVNNETNGETVDGRISYLPAKNTAVFTPSEELREGSVYRVTLTEGVTDAAGNPLEKGISWAFTVGKPRDNSKFELMTTYPRDNELNIDRDMEITAVFNKVVNENTANEYTILVSDGVKSVRGRISLDPTGRKVTFKAESPLKNNTLYSVTITNGLEDTDGRPLFKRVRFGFKTKSF</sequence>
<gene>
    <name evidence="4" type="ORF">A2008_09270</name>
</gene>
<accession>A0A1F7X114</accession>
<evidence type="ECO:0000256" key="2">
    <source>
        <dbReference type="SAM" id="Phobius"/>
    </source>
</evidence>
<name>A0A1F7X114_9BACT</name>
<evidence type="ECO:0000259" key="3">
    <source>
        <dbReference type="PROSITE" id="PS50202"/>
    </source>
</evidence>
<keyword evidence="2" id="KW-1133">Transmembrane helix</keyword>
<protein>
    <recommendedName>
        <fullName evidence="3">MSP domain-containing protein</fullName>
    </recommendedName>
</protein>
<evidence type="ECO:0000313" key="4">
    <source>
        <dbReference type="EMBL" id="OGM08593.1"/>
    </source>
</evidence>
<feature type="transmembrane region" description="Helical" evidence="2">
    <location>
        <begin position="34"/>
        <end position="55"/>
    </location>
</feature>
<organism evidence="4 5">
    <name type="scientific">Candidatus Wallbacteria bacterium GWC2_49_35</name>
    <dbReference type="NCBI Taxonomy" id="1817813"/>
    <lineage>
        <taxon>Bacteria</taxon>
        <taxon>Candidatus Walliibacteriota</taxon>
    </lineage>
</organism>
<dbReference type="EMBL" id="MGFH01000007">
    <property type="protein sequence ID" value="OGM08593.1"/>
    <property type="molecule type" value="Genomic_DNA"/>
</dbReference>
<dbReference type="Proteomes" id="UP000178735">
    <property type="component" value="Unassembled WGS sequence"/>
</dbReference>
<dbReference type="InterPro" id="IPR032812">
    <property type="entry name" value="SbsA_Ig"/>
</dbReference>
<dbReference type="InterPro" id="IPR014755">
    <property type="entry name" value="Cu-Rt/internalin_Ig-like"/>
</dbReference>
<dbReference type="Pfam" id="PF13205">
    <property type="entry name" value="Big_5"/>
    <property type="match status" value="11"/>
</dbReference>
<dbReference type="InterPro" id="IPR000535">
    <property type="entry name" value="MSP_dom"/>
</dbReference>
<feature type="domain" description="MSP" evidence="3">
    <location>
        <begin position="1258"/>
        <end position="1311"/>
    </location>
</feature>
<keyword evidence="2" id="KW-0472">Membrane</keyword>
<proteinExistence type="predicted"/>
<evidence type="ECO:0000313" key="5">
    <source>
        <dbReference type="Proteomes" id="UP000178735"/>
    </source>
</evidence>
<keyword evidence="2" id="KW-0812">Transmembrane</keyword>
<dbReference type="STRING" id="1817813.A2008_09270"/>
<dbReference type="PROSITE" id="PS50202">
    <property type="entry name" value="MSP"/>
    <property type="match status" value="1"/>
</dbReference>
<reference evidence="4 5" key="1">
    <citation type="journal article" date="2016" name="Nat. Commun.">
        <title>Thousands of microbial genomes shed light on interconnected biogeochemical processes in an aquifer system.</title>
        <authorList>
            <person name="Anantharaman K."/>
            <person name="Brown C.T."/>
            <person name="Hug L.A."/>
            <person name="Sharon I."/>
            <person name="Castelle C.J."/>
            <person name="Probst A.J."/>
            <person name="Thomas B.C."/>
            <person name="Singh A."/>
            <person name="Wilkins M.J."/>
            <person name="Karaoz U."/>
            <person name="Brodie E.L."/>
            <person name="Williams K.H."/>
            <person name="Hubbard S.S."/>
            <person name="Banfield J.F."/>
        </authorList>
    </citation>
    <scope>NUCLEOTIDE SEQUENCE [LARGE SCALE GENOMIC DNA]</scope>
</reference>